<dbReference type="AlphaFoldDB" id="X0SXD3"/>
<reference evidence="1" key="1">
    <citation type="journal article" date="2014" name="Front. Microbiol.">
        <title>High frequency of phylogenetically diverse reductive dehalogenase-homologous genes in deep subseafloor sedimentary metagenomes.</title>
        <authorList>
            <person name="Kawai M."/>
            <person name="Futagami T."/>
            <person name="Toyoda A."/>
            <person name="Takaki Y."/>
            <person name="Nishi S."/>
            <person name="Hori S."/>
            <person name="Arai W."/>
            <person name="Tsubouchi T."/>
            <person name="Morono Y."/>
            <person name="Uchiyama I."/>
            <person name="Ito T."/>
            <person name="Fujiyama A."/>
            <person name="Inagaki F."/>
            <person name="Takami H."/>
        </authorList>
    </citation>
    <scope>NUCLEOTIDE SEQUENCE</scope>
    <source>
        <strain evidence="1">Expedition CK06-06</strain>
    </source>
</reference>
<evidence type="ECO:0000313" key="1">
    <source>
        <dbReference type="EMBL" id="GAF79801.1"/>
    </source>
</evidence>
<proteinExistence type="predicted"/>
<dbReference type="EMBL" id="BARS01009805">
    <property type="protein sequence ID" value="GAF79801.1"/>
    <property type="molecule type" value="Genomic_DNA"/>
</dbReference>
<organism evidence="1">
    <name type="scientific">marine sediment metagenome</name>
    <dbReference type="NCBI Taxonomy" id="412755"/>
    <lineage>
        <taxon>unclassified sequences</taxon>
        <taxon>metagenomes</taxon>
        <taxon>ecological metagenomes</taxon>
    </lineage>
</organism>
<comment type="caution">
    <text evidence="1">The sequence shown here is derived from an EMBL/GenBank/DDBJ whole genome shotgun (WGS) entry which is preliminary data.</text>
</comment>
<accession>X0SXD3</accession>
<protein>
    <submittedName>
        <fullName evidence="1">Uncharacterized protein</fullName>
    </submittedName>
</protein>
<sequence length="85" mass="9531">MIEYVTLLKYAANDNGYERKTIHIDEREEYLKNGWGEGMPVAPAVDPLGTMTKAELIAHAQSKGFAIDKTLNKTDYTAKIKELEA</sequence>
<gene>
    <name evidence="1" type="ORF">S01H1_18344</name>
</gene>
<name>X0SXD3_9ZZZZ</name>